<dbReference type="InterPro" id="IPR009078">
    <property type="entry name" value="Ferritin-like_SF"/>
</dbReference>
<accession>A2SL22</accession>
<dbReference type="InterPro" id="IPR003430">
    <property type="entry name" value="Phenol_Hydrox"/>
</dbReference>
<keyword evidence="2" id="KW-0503">Monooxygenase</keyword>
<evidence type="ECO:0000256" key="2">
    <source>
        <dbReference type="ARBA" id="ARBA00023033"/>
    </source>
</evidence>
<dbReference type="Pfam" id="PF02332">
    <property type="entry name" value="Phenol_Hydrox"/>
    <property type="match status" value="1"/>
</dbReference>
<proteinExistence type="predicted"/>
<keyword evidence="3" id="KW-0378">Hydrolase</keyword>
<dbReference type="InterPro" id="IPR012078">
    <property type="entry name" value="MP_mOase_hydro"/>
</dbReference>
<sequence length="331" mass="37233">MTVEIRTQTVKPVRQTFGHLARRFGDKPATRYQEATYDIQSEVNHHYKPLWDPERDLYDKRRTAVEMADWYALKDPRQYYYGSYTMARAKQQEALDRQMEFADRRALLAQLPAEAREAIVFALVPLRHYEWGANTNLSHVAAYGWGTAVTQAAVMGAMDRLGLAQHLSRIGLLVDGNTGAALDQAHRHWVEHPAWQGLRREVENLFVTRDWFEVLVAQTLVADGLLYPLFFQHFDAHMAQRHGPALSTVLDHINRWQDETVKWVDATVKTAAAESEANRALMQGWVNHWRSALKAALSPLAEATLGEQGAGALAAADAALGARLARLGLAA</sequence>
<dbReference type="CDD" id="cd01058">
    <property type="entry name" value="AAMH_B"/>
    <property type="match status" value="1"/>
</dbReference>
<dbReference type="GO" id="GO:0016787">
    <property type="term" value="F:hydrolase activity"/>
    <property type="evidence" value="ECO:0007669"/>
    <property type="project" value="UniProtKB-KW"/>
</dbReference>
<dbReference type="Proteomes" id="UP000000366">
    <property type="component" value="Chromosome"/>
</dbReference>
<keyword evidence="1" id="KW-0560">Oxidoreductase</keyword>
<dbReference type="InterPro" id="IPR012348">
    <property type="entry name" value="RNR-like"/>
</dbReference>
<dbReference type="PIRSF" id="PIRSF000040">
    <property type="entry name" value="MMOH_comp"/>
    <property type="match status" value="1"/>
</dbReference>
<evidence type="ECO:0000313" key="4">
    <source>
        <dbReference type="Proteomes" id="UP000000366"/>
    </source>
</evidence>
<dbReference type="AlphaFoldDB" id="A2SL22"/>
<evidence type="ECO:0000313" key="3">
    <source>
        <dbReference type="EMBL" id="ABM96261.1"/>
    </source>
</evidence>
<dbReference type="eggNOG" id="ENOG502Z7Z9">
    <property type="taxonomic scope" value="Bacteria"/>
</dbReference>
<dbReference type="RefSeq" id="WP_011830883.1">
    <property type="nucleotide sequence ID" value="NC_008825.1"/>
</dbReference>
<evidence type="ECO:0000256" key="1">
    <source>
        <dbReference type="ARBA" id="ARBA00023002"/>
    </source>
</evidence>
<organism evidence="3 4">
    <name type="scientific">Methylibium petroleiphilum (strain ATCC BAA-1232 / LMG 22953 / PM1)</name>
    <dbReference type="NCBI Taxonomy" id="420662"/>
    <lineage>
        <taxon>Bacteria</taxon>
        <taxon>Pseudomonadati</taxon>
        <taxon>Pseudomonadota</taxon>
        <taxon>Betaproteobacteria</taxon>
        <taxon>Burkholderiales</taxon>
        <taxon>Sphaerotilaceae</taxon>
        <taxon>Methylibium</taxon>
    </lineage>
</organism>
<gene>
    <name evidence="3" type="primary">dmpL</name>
    <name evidence="3" type="ordered locus">Mpe_A3308</name>
</gene>
<dbReference type="STRING" id="420662.Mpe_A3308"/>
<dbReference type="EMBL" id="CP000555">
    <property type="protein sequence ID" value="ABM96261.1"/>
    <property type="molecule type" value="Genomic_DNA"/>
</dbReference>
<reference evidence="3 4" key="1">
    <citation type="journal article" date="2007" name="J. Bacteriol.">
        <title>Whole-genome analysis of the methyl tert-butyl ether-degrading beta-proteobacterium Methylibium petroleiphilum PM1.</title>
        <authorList>
            <person name="Kane S.R."/>
            <person name="Chakicherla A.Y."/>
            <person name="Chain P.S.G."/>
            <person name="Schmidt R."/>
            <person name="Shin M.W."/>
            <person name="Legler T.C."/>
            <person name="Scow K.M."/>
            <person name="Larimer F.W."/>
            <person name="Lucas S.M."/>
            <person name="Richardson P.M."/>
            <person name="Hristova K.R."/>
        </authorList>
    </citation>
    <scope>NUCLEOTIDE SEQUENCE [LARGE SCALE GENOMIC DNA]</scope>
    <source>
        <strain evidence="4">ATCC BAA-1232 / LMG 22953 / PM1</strain>
    </source>
</reference>
<protein>
    <submittedName>
        <fullName evidence="3">Phenol hydrolase beta subunit</fullName>
    </submittedName>
</protein>
<name>A2SL22_METPP</name>
<dbReference type="GO" id="GO:0016709">
    <property type="term" value="F:oxidoreductase activity, acting on paired donors, with incorporation or reduction of molecular oxygen, NAD(P)H as one donor, and incorporation of one atom of oxygen"/>
    <property type="evidence" value="ECO:0007669"/>
    <property type="project" value="InterPro"/>
</dbReference>
<dbReference type="HOGENOM" id="CLU_833678_0_0_4"/>
<dbReference type="Gene3D" id="1.10.620.20">
    <property type="entry name" value="Ribonucleotide Reductase, subunit A"/>
    <property type="match status" value="1"/>
</dbReference>
<keyword evidence="4" id="KW-1185">Reference proteome</keyword>
<dbReference type="SUPFAM" id="SSF47240">
    <property type="entry name" value="Ferritin-like"/>
    <property type="match status" value="1"/>
</dbReference>
<dbReference type="KEGG" id="mpt:Mpe_A3308"/>